<dbReference type="Proteomes" id="UP000831607">
    <property type="component" value="Chromosome"/>
</dbReference>
<dbReference type="PANTHER" id="PTHR43566:SF2">
    <property type="entry name" value="DUF4143 DOMAIN-CONTAINING PROTEIN"/>
    <property type="match status" value="1"/>
</dbReference>
<gene>
    <name evidence="2" type="ORF">DHf2319_03740</name>
</gene>
<evidence type="ECO:0000259" key="1">
    <source>
        <dbReference type="Pfam" id="PF13173"/>
    </source>
</evidence>
<feature type="domain" description="AAA" evidence="1">
    <location>
        <begin position="7"/>
        <end position="59"/>
    </location>
</feature>
<sequence length="59" mass="6611">MNRFSGKPVILDEIQYAPDLLAYIKIRIDRDPSLCGQWLLTGSQQFGLMGNVNESLAGR</sequence>
<keyword evidence="3" id="KW-1185">Reference proteome</keyword>
<dbReference type="EMBL" id="CP063982">
    <property type="protein sequence ID" value="UOD51029.1"/>
    <property type="molecule type" value="Genomic_DNA"/>
</dbReference>
<name>A0ABY4AL61_9BURK</name>
<evidence type="ECO:0000313" key="2">
    <source>
        <dbReference type="EMBL" id="UOD51029.1"/>
    </source>
</evidence>
<proteinExistence type="predicted"/>
<reference evidence="2 3" key="1">
    <citation type="submission" date="2020-11" db="EMBL/GenBank/DDBJ databases">
        <title>Algicoccus daihaiensis sp.nov., isolated from Daihai Lake in Inner Mongolia.</title>
        <authorList>
            <person name="Kai J."/>
        </authorList>
    </citation>
    <scope>NUCLEOTIDE SEQUENCE [LARGE SCALE GENOMIC DNA]</scope>
    <source>
        <strain evidence="3">f23</strain>
    </source>
</reference>
<dbReference type="Pfam" id="PF13173">
    <property type="entry name" value="AAA_14"/>
    <property type="match status" value="1"/>
</dbReference>
<dbReference type="InterPro" id="IPR041682">
    <property type="entry name" value="AAA_14"/>
</dbReference>
<evidence type="ECO:0000313" key="3">
    <source>
        <dbReference type="Proteomes" id="UP000831607"/>
    </source>
</evidence>
<protein>
    <submittedName>
        <fullName evidence="2">AAA family ATPase</fullName>
    </submittedName>
</protein>
<organism evidence="2 3">
    <name type="scientific">Orrella daihaiensis</name>
    <dbReference type="NCBI Taxonomy" id="2782176"/>
    <lineage>
        <taxon>Bacteria</taxon>
        <taxon>Pseudomonadati</taxon>
        <taxon>Pseudomonadota</taxon>
        <taxon>Betaproteobacteria</taxon>
        <taxon>Burkholderiales</taxon>
        <taxon>Alcaligenaceae</taxon>
        <taxon>Orrella</taxon>
    </lineage>
</organism>
<dbReference type="PANTHER" id="PTHR43566">
    <property type="entry name" value="CONSERVED PROTEIN"/>
    <property type="match status" value="1"/>
</dbReference>
<accession>A0ABY4AL61</accession>